<gene>
    <name evidence="1" type="ORF">CLV84_3202</name>
</gene>
<name>A0A2S6I574_9BACT</name>
<reference evidence="1 2" key="1">
    <citation type="submission" date="2018-02" db="EMBL/GenBank/DDBJ databases">
        <title>Genomic Encyclopedia of Archaeal and Bacterial Type Strains, Phase II (KMG-II): from individual species to whole genera.</title>
        <authorList>
            <person name="Goeker M."/>
        </authorList>
    </citation>
    <scope>NUCLEOTIDE SEQUENCE [LARGE SCALE GENOMIC DNA]</scope>
    <source>
        <strain evidence="1 2">DSM 29526</strain>
    </source>
</reference>
<protein>
    <submittedName>
        <fullName evidence="1">Uncharacterized protein</fullName>
    </submittedName>
</protein>
<sequence length="194" mass="22007">MNMRFIPILTLLFVLTAACEVDQTQEGELPEVDVDIDTEAGQAPEYDVEWADVDVTTTTRMVEVPKVTVEMVEEEVEVPVLDVDWPQDYGEPEETTFMVEADVDQEAALEIEEIYTTGQRMVVLARLEKAGEMLQNGQMLRVSDQVVVNAPDMDVRYYIIGDRPEGISNTRYRYISDRSEIADVLSNGRSIYTK</sequence>
<dbReference type="AlphaFoldDB" id="A0A2S6I574"/>
<dbReference type="PROSITE" id="PS51257">
    <property type="entry name" value="PROKAR_LIPOPROTEIN"/>
    <property type="match status" value="1"/>
</dbReference>
<proteinExistence type="predicted"/>
<evidence type="ECO:0000313" key="2">
    <source>
        <dbReference type="Proteomes" id="UP000237662"/>
    </source>
</evidence>
<evidence type="ECO:0000313" key="1">
    <source>
        <dbReference type="EMBL" id="PPK86279.1"/>
    </source>
</evidence>
<dbReference type="EMBL" id="PTJC01000006">
    <property type="protein sequence ID" value="PPK86279.1"/>
    <property type="molecule type" value="Genomic_DNA"/>
</dbReference>
<keyword evidence="2" id="KW-1185">Reference proteome</keyword>
<accession>A0A2S6I574</accession>
<comment type="caution">
    <text evidence="1">The sequence shown here is derived from an EMBL/GenBank/DDBJ whole genome shotgun (WGS) entry which is preliminary data.</text>
</comment>
<organism evidence="1 2">
    <name type="scientific">Neolewinella xylanilytica</name>
    <dbReference type="NCBI Taxonomy" id="1514080"/>
    <lineage>
        <taxon>Bacteria</taxon>
        <taxon>Pseudomonadati</taxon>
        <taxon>Bacteroidota</taxon>
        <taxon>Saprospiria</taxon>
        <taxon>Saprospirales</taxon>
        <taxon>Lewinellaceae</taxon>
        <taxon>Neolewinella</taxon>
    </lineage>
</organism>
<dbReference type="OrthoDB" id="1432199at2"/>
<dbReference type="Proteomes" id="UP000237662">
    <property type="component" value="Unassembled WGS sequence"/>
</dbReference>